<dbReference type="InterPro" id="IPR050796">
    <property type="entry name" value="SCF_F-box_component"/>
</dbReference>
<feature type="domain" description="F-box associated beta-propeller type 3" evidence="1">
    <location>
        <begin position="110"/>
        <end position="301"/>
    </location>
</feature>
<accession>A0A835M0A3</accession>
<dbReference type="OrthoDB" id="591557at2759"/>
<dbReference type="PANTHER" id="PTHR31672">
    <property type="entry name" value="BNACNNG10540D PROTEIN"/>
    <property type="match status" value="1"/>
</dbReference>
<dbReference type="InterPro" id="IPR017451">
    <property type="entry name" value="F-box-assoc_interact_dom"/>
</dbReference>
<dbReference type="InterPro" id="IPR013187">
    <property type="entry name" value="F-box-assoc_dom_typ3"/>
</dbReference>
<dbReference type="AlphaFoldDB" id="A0A835M0A3"/>
<keyword evidence="3" id="KW-1185">Reference proteome</keyword>
<comment type="caution">
    <text evidence="2">The sequence shown here is derived from an EMBL/GenBank/DDBJ whole genome shotgun (WGS) entry which is preliminary data.</text>
</comment>
<dbReference type="NCBIfam" id="TIGR01640">
    <property type="entry name" value="F_box_assoc_1"/>
    <property type="match status" value="1"/>
</dbReference>
<evidence type="ECO:0000313" key="2">
    <source>
        <dbReference type="EMBL" id="KAF9605996.1"/>
    </source>
</evidence>
<evidence type="ECO:0000313" key="3">
    <source>
        <dbReference type="Proteomes" id="UP000631114"/>
    </source>
</evidence>
<sequence length="324" mass="36954">MSVYGKEMVTKSSALKLIGHVQLAAMSDCARESHAYADCWDANLHTAQWFHSRRHTSDDGIYQLVKYLATPTLTVFRNVWLQRTRVSTGALRASEYSGSEPLFTLIISSIFYIFQLICINISEVMCLWNPSTRKHRILPSTLCGDRPNRNVHGFGYNATGKDYEVVKVRRVSHYCSNRGYEVTVYSLRRNSWCRIQDFPYGVPTGKVGAFNSGALHWKAHRSVKNGKLSVELVIIAYDVGGESFREVPYPDDHLICNSCDLSVATLDGNLCVVSYDEASFELWMMKEYGARESWIKQLIIRHETYDLELGLSCFLEPLCLIYKQ</sequence>
<proteinExistence type="predicted"/>
<reference evidence="2 3" key="1">
    <citation type="submission" date="2020-10" db="EMBL/GenBank/DDBJ databases">
        <title>The Coptis chinensis genome and diversification of protoberbering-type alkaloids.</title>
        <authorList>
            <person name="Wang B."/>
            <person name="Shu S."/>
            <person name="Song C."/>
            <person name="Liu Y."/>
        </authorList>
    </citation>
    <scope>NUCLEOTIDE SEQUENCE [LARGE SCALE GENOMIC DNA]</scope>
    <source>
        <strain evidence="2">HL-2020</strain>
        <tissue evidence="2">Leaf</tissue>
    </source>
</reference>
<dbReference type="EMBL" id="JADFTS010000005">
    <property type="protein sequence ID" value="KAF9605996.1"/>
    <property type="molecule type" value="Genomic_DNA"/>
</dbReference>
<protein>
    <recommendedName>
        <fullName evidence="1">F-box associated beta-propeller type 3 domain-containing protein</fullName>
    </recommendedName>
</protein>
<feature type="non-terminal residue" evidence="2">
    <location>
        <position position="1"/>
    </location>
</feature>
<organism evidence="2 3">
    <name type="scientific">Coptis chinensis</name>
    <dbReference type="NCBI Taxonomy" id="261450"/>
    <lineage>
        <taxon>Eukaryota</taxon>
        <taxon>Viridiplantae</taxon>
        <taxon>Streptophyta</taxon>
        <taxon>Embryophyta</taxon>
        <taxon>Tracheophyta</taxon>
        <taxon>Spermatophyta</taxon>
        <taxon>Magnoliopsida</taxon>
        <taxon>Ranunculales</taxon>
        <taxon>Ranunculaceae</taxon>
        <taxon>Coptidoideae</taxon>
        <taxon>Coptis</taxon>
    </lineage>
</organism>
<evidence type="ECO:0000259" key="1">
    <source>
        <dbReference type="Pfam" id="PF08268"/>
    </source>
</evidence>
<gene>
    <name evidence="2" type="ORF">IFM89_021322</name>
</gene>
<dbReference type="Proteomes" id="UP000631114">
    <property type="component" value="Unassembled WGS sequence"/>
</dbReference>
<dbReference type="PANTHER" id="PTHR31672:SF13">
    <property type="entry name" value="F-BOX PROTEIN CPR30-LIKE"/>
    <property type="match status" value="1"/>
</dbReference>
<dbReference type="Pfam" id="PF08268">
    <property type="entry name" value="FBA_3"/>
    <property type="match status" value="1"/>
</dbReference>
<name>A0A835M0A3_9MAGN</name>